<gene>
    <name evidence="4 5" type="primary">syd</name>
    <name evidence="5" type="ORF">OCL06_09905</name>
</gene>
<dbReference type="EMBL" id="JAOTJC010000008">
    <property type="protein sequence ID" value="MCU7554913.1"/>
    <property type="molecule type" value="Genomic_DNA"/>
</dbReference>
<comment type="caution">
    <text evidence="5">The sequence shown here is derived from an EMBL/GenBank/DDBJ whole genome shotgun (WGS) entry which is preliminary data.</text>
</comment>
<protein>
    <recommendedName>
        <fullName evidence="4">Protein Syd</fullName>
    </recommendedName>
</protein>
<dbReference type="HAMAP" id="MF_01104">
    <property type="entry name" value="Syd"/>
    <property type="match status" value="1"/>
</dbReference>
<evidence type="ECO:0000256" key="4">
    <source>
        <dbReference type="HAMAP-Rule" id="MF_01104"/>
    </source>
</evidence>
<evidence type="ECO:0000256" key="1">
    <source>
        <dbReference type="ARBA" id="ARBA00022475"/>
    </source>
</evidence>
<proteinExistence type="inferred from homology"/>
<dbReference type="Pfam" id="PF07348">
    <property type="entry name" value="Syd"/>
    <property type="match status" value="1"/>
</dbReference>
<comment type="similarity">
    <text evidence="4">Belongs to the Syd family.</text>
</comment>
<dbReference type="InterPro" id="IPR038228">
    <property type="entry name" value="Syd_sf"/>
</dbReference>
<evidence type="ECO:0000256" key="2">
    <source>
        <dbReference type="ARBA" id="ARBA00022519"/>
    </source>
</evidence>
<dbReference type="Gene3D" id="3.40.1580.20">
    <property type="entry name" value="Syd protein"/>
    <property type="match status" value="1"/>
</dbReference>
<accession>A0ABT2VNN7</accession>
<dbReference type="Proteomes" id="UP001209257">
    <property type="component" value="Unassembled WGS sequence"/>
</dbReference>
<sequence>MTTPVTDALQDFVARYQSAAQQAGQPLSTEYDSAWPSPCYQGSGAEGEQVRWQPTPQAGNLSFHNVEEALSISLNPQYCEFFTSFYSDNLTAKAEQGACELLQVWNEQDFERLQQNLIGHLLMKQRLKQAPTLFFAVTDEEDFILTVDNASGAVMLEQVGKPPQQQVADDLASFIRTLEPLIQS</sequence>
<keyword evidence="2 4" id="KW-0997">Cell inner membrane</keyword>
<evidence type="ECO:0000313" key="5">
    <source>
        <dbReference type="EMBL" id="MCU7554913.1"/>
    </source>
</evidence>
<name>A0ABT2VNN7_9ALTE</name>
<keyword evidence="1 4" id="KW-1003">Cell membrane</keyword>
<keyword evidence="6" id="KW-1185">Reference proteome</keyword>
<evidence type="ECO:0000256" key="3">
    <source>
        <dbReference type="ARBA" id="ARBA00023136"/>
    </source>
</evidence>
<evidence type="ECO:0000313" key="6">
    <source>
        <dbReference type="Proteomes" id="UP001209257"/>
    </source>
</evidence>
<comment type="subcellular location">
    <subcellularLocation>
        <location evidence="4">Cell inner membrane</location>
        <topology evidence="4">Peripheral membrane protein</topology>
        <orientation evidence="4">Cytoplasmic side</orientation>
    </subcellularLocation>
    <text evidence="4">Loosely associated with the cytoplasmic side of the inner membrane, probably via SecY.</text>
</comment>
<dbReference type="NCBIfam" id="NF003439">
    <property type="entry name" value="PRK04968.1"/>
    <property type="match status" value="1"/>
</dbReference>
<dbReference type="RefSeq" id="WP_262994051.1">
    <property type="nucleotide sequence ID" value="NZ_JAOTJC010000008.1"/>
</dbReference>
<dbReference type="InterPro" id="IPR009948">
    <property type="entry name" value="Syd"/>
</dbReference>
<reference evidence="6" key="1">
    <citation type="submission" date="2023-07" db="EMBL/GenBank/DDBJ databases">
        <title>Study on multiphase classification of strain Alteromonas salexigens isolated from the Yellow Sea.</title>
        <authorList>
            <person name="Sun L."/>
        </authorList>
    </citation>
    <scope>NUCLEOTIDE SEQUENCE [LARGE SCALE GENOMIC DNA]</scope>
    <source>
        <strain evidence="6">ASW11-19</strain>
    </source>
</reference>
<comment type="function">
    <text evidence="4">Interacts with the SecY protein in vivo. May bind preferentially to an uncomplexed state of SecY, thus functioning either as a chelating agent for excess SecY in the cell or as a regulatory factor that negatively controls the translocase function.</text>
</comment>
<keyword evidence="3 4" id="KW-0472">Membrane</keyword>
<dbReference type="CDD" id="cd16323">
    <property type="entry name" value="Syd"/>
    <property type="match status" value="1"/>
</dbReference>
<organism evidence="5 6">
    <name type="scientific">Alteromonas salexigens</name>
    <dbReference type="NCBI Taxonomy" id="2982530"/>
    <lineage>
        <taxon>Bacteria</taxon>
        <taxon>Pseudomonadati</taxon>
        <taxon>Pseudomonadota</taxon>
        <taxon>Gammaproteobacteria</taxon>
        <taxon>Alteromonadales</taxon>
        <taxon>Alteromonadaceae</taxon>
        <taxon>Alteromonas/Salinimonas group</taxon>
        <taxon>Alteromonas</taxon>
    </lineage>
</organism>